<gene>
    <name evidence="3" type="ORF">METZ01_LOCUS172308</name>
</gene>
<dbReference type="AlphaFoldDB" id="A0A382C0Q8"/>
<dbReference type="InterPro" id="IPR040452">
    <property type="entry name" value="SfsA_C"/>
</dbReference>
<feature type="non-terminal residue" evidence="3">
    <location>
        <position position="154"/>
    </location>
</feature>
<dbReference type="PANTHER" id="PTHR30545">
    <property type="entry name" value="SUGAR FERMENTATION STIMULATION PROTEIN A"/>
    <property type="match status" value="1"/>
</dbReference>
<evidence type="ECO:0000259" key="2">
    <source>
        <dbReference type="Pfam" id="PF17746"/>
    </source>
</evidence>
<sequence length="154" mass="17384">MIIEGPLVPGTFVERPNRFIAIVMKDGQVVQTHLPDPGRLKELLIPGAKLLLRPALKGSNRKTKYSTVMVNHGGQLISLVSALPNRFVLESFFDESLPMLKGYKLVQPEVSHGNHRFDFLLKDNNGKQFYLEVKSVTYVENRLAQFPDAVRQRG</sequence>
<dbReference type="Gene3D" id="3.40.1350.60">
    <property type="match status" value="1"/>
</dbReference>
<dbReference type="GO" id="GO:0003677">
    <property type="term" value="F:DNA binding"/>
    <property type="evidence" value="ECO:0007669"/>
    <property type="project" value="InterPro"/>
</dbReference>
<dbReference type="CDD" id="cd22359">
    <property type="entry name" value="SfsA-like_bacterial"/>
    <property type="match status" value="1"/>
</dbReference>
<evidence type="ECO:0008006" key="4">
    <source>
        <dbReference type="Google" id="ProtNLM"/>
    </source>
</evidence>
<dbReference type="InterPro" id="IPR041465">
    <property type="entry name" value="SfsA_N"/>
</dbReference>
<dbReference type="NCBIfam" id="TIGR00230">
    <property type="entry name" value="sfsA"/>
    <property type="match status" value="1"/>
</dbReference>
<name>A0A382C0Q8_9ZZZZ</name>
<reference evidence="3" key="1">
    <citation type="submission" date="2018-05" db="EMBL/GenBank/DDBJ databases">
        <authorList>
            <person name="Lanie J.A."/>
            <person name="Ng W.-L."/>
            <person name="Kazmierczak K.M."/>
            <person name="Andrzejewski T.M."/>
            <person name="Davidsen T.M."/>
            <person name="Wayne K.J."/>
            <person name="Tettelin H."/>
            <person name="Glass J.I."/>
            <person name="Rusch D."/>
            <person name="Podicherti R."/>
            <person name="Tsui H.-C.T."/>
            <person name="Winkler M.E."/>
        </authorList>
    </citation>
    <scope>NUCLEOTIDE SEQUENCE</scope>
</reference>
<evidence type="ECO:0000313" key="3">
    <source>
        <dbReference type="EMBL" id="SVB19454.1"/>
    </source>
</evidence>
<dbReference type="InterPro" id="IPR005224">
    <property type="entry name" value="SfsA"/>
</dbReference>
<feature type="domain" description="Sugar fermentation stimulation protein C-terminal" evidence="1">
    <location>
        <begin position="83"/>
        <end position="154"/>
    </location>
</feature>
<dbReference type="Gene3D" id="2.40.50.580">
    <property type="match status" value="1"/>
</dbReference>
<dbReference type="Pfam" id="PF17746">
    <property type="entry name" value="SfsA_N"/>
    <property type="match status" value="1"/>
</dbReference>
<proteinExistence type="predicted"/>
<feature type="domain" description="SfsA N-terminal OB" evidence="2">
    <location>
        <begin position="13"/>
        <end position="78"/>
    </location>
</feature>
<dbReference type="EMBL" id="UINC01032195">
    <property type="protein sequence ID" value="SVB19454.1"/>
    <property type="molecule type" value="Genomic_DNA"/>
</dbReference>
<evidence type="ECO:0000259" key="1">
    <source>
        <dbReference type="Pfam" id="PF03749"/>
    </source>
</evidence>
<protein>
    <recommendedName>
        <fullName evidence="4">Sugar fermentation stimulation protein C-terminal domain-containing protein</fullName>
    </recommendedName>
</protein>
<dbReference type="Pfam" id="PF03749">
    <property type="entry name" value="SfsA"/>
    <property type="match status" value="1"/>
</dbReference>
<organism evidence="3">
    <name type="scientific">marine metagenome</name>
    <dbReference type="NCBI Taxonomy" id="408172"/>
    <lineage>
        <taxon>unclassified sequences</taxon>
        <taxon>metagenomes</taxon>
        <taxon>ecological metagenomes</taxon>
    </lineage>
</organism>
<accession>A0A382C0Q8</accession>
<dbReference type="PANTHER" id="PTHR30545:SF2">
    <property type="entry name" value="SUGAR FERMENTATION STIMULATION PROTEIN A"/>
    <property type="match status" value="1"/>
</dbReference>